<dbReference type="RefSeq" id="WP_143080305.1">
    <property type="nucleotide sequence ID" value="NZ_FOXS01000006.1"/>
</dbReference>
<gene>
    <name evidence="1" type="ORF">SAMN04515668_4114</name>
</gene>
<organism evidence="1 2">
    <name type="scientific">Hymenobacter arizonensis</name>
    <name type="common">Siccationidurans arizonensis</name>
    <dbReference type="NCBI Taxonomy" id="1227077"/>
    <lineage>
        <taxon>Bacteria</taxon>
        <taxon>Pseudomonadati</taxon>
        <taxon>Bacteroidota</taxon>
        <taxon>Cytophagia</taxon>
        <taxon>Cytophagales</taxon>
        <taxon>Hymenobacteraceae</taxon>
        <taxon>Hymenobacter</taxon>
    </lineage>
</organism>
<dbReference type="EMBL" id="FOXS01000006">
    <property type="protein sequence ID" value="SFQ74298.1"/>
    <property type="molecule type" value="Genomic_DNA"/>
</dbReference>
<proteinExistence type="predicted"/>
<dbReference type="AlphaFoldDB" id="A0A1I6B009"/>
<dbReference type="STRING" id="1227077.SAMN04515668_4114"/>
<accession>A0A1I6B009</accession>
<name>A0A1I6B009_HYMAR</name>
<protein>
    <submittedName>
        <fullName evidence="1">Uncharacterized protein</fullName>
    </submittedName>
</protein>
<sequence>MNYNFLANRADIIWVLNFIFENTDLQVFDCYSELGQEVCQYISADEIAAKFDLESGGQSAVTFQMWSPRFGGAVAFRKIKLNPESCNGHTHRYSTDAWGMIQLYLGGCQNNILSNSSIGHFSEKGALAWEDIRIEKGKVNCWNWEEIAAASRSLKYHIHKIAVGKIGSSSILPGANELSKTGIGFGL</sequence>
<evidence type="ECO:0000313" key="1">
    <source>
        <dbReference type="EMBL" id="SFQ74298.1"/>
    </source>
</evidence>
<evidence type="ECO:0000313" key="2">
    <source>
        <dbReference type="Proteomes" id="UP000199029"/>
    </source>
</evidence>
<dbReference type="OrthoDB" id="651949at2"/>
<dbReference type="Proteomes" id="UP000199029">
    <property type="component" value="Unassembled WGS sequence"/>
</dbReference>
<reference evidence="2" key="1">
    <citation type="submission" date="2016-10" db="EMBL/GenBank/DDBJ databases">
        <authorList>
            <person name="Varghese N."/>
            <person name="Submissions S."/>
        </authorList>
    </citation>
    <scope>NUCLEOTIDE SEQUENCE [LARGE SCALE GENOMIC DNA]</scope>
    <source>
        <strain evidence="2">OR362-8,ATCC BAA-1266,JCM 13504</strain>
    </source>
</reference>
<keyword evidence="2" id="KW-1185">Reference proteome</keyword>